<reference evidence="2 3" key="1">
    <citation type="submission" date="2017-08" db="EMBL/GenBank/DDBJ databases">
        <title>Infants hospitalized years apart are colonized by the same room-sourced microbial strains.</title>
        <authorList>
            <person name="Brooks B."/>
            <person name="Olm M.R."/>
            <person name="Firek B.A."/>
            <person name="Baker R."/>
            <person name="Thomas B.C."/>
            <person name="Morowitz M.J."/>
            <person name="Banfield J.F."/>
        </authorList>
    </citation>
    <scope>NUCLEOTIDE SEQUENCE [LARGE SCALE GENOMIC DNA]</scope>
    <source>
        <strain evidence="2">S2_005_002_R2_29</strain>
    </source>
</reference>
<evidence type="ECO:0000256" key="1">
    <source>
        <dbReference type="SAM" id="MobiDB-lite"/>
    </source>
</evidence>
<dbReference type="AlphaFoldDB" id="A0A2W5PMG7"/>
<dbReference type="Proteomes" id="UP000249417">
    <property type="component" value="Unassembled WGS sequence"/>
</dbReference>
<protein>
    <submittedName>
        <fullName evidence="2">Uncharacterized protein</fullName>
    </submittedName>
</protein>
<gene>
    <name evidence="2" type="ORF">DI551_11530</name>
</gene>
<sequence length="113" mass="12939">MSAKVLDRPDVATRSPVKPEVKPPRKWRIVLDHSEIQHYIPAAVCLLQDIFNKVRGEAVEHIQNARANGTEVVFTGPEDAVRDKVEVAESCRIERSAYIDQRLHYIRFSPESF</sequence>
<comment type="caution">
    <text evidence="2">The sequence shown here is derived from an EMBL/GenBank/DDBJ whole genome shotgun (WGS) entry which is preliminary data.</text>
</comment>
<dbReference type="Gene3D" id="3.30.1390.10">
    <property type="match status" value="1"/>
</dbReference>
<organism evidence="2 3">
    <name type="scientific">Micavibrio aeruginosavorus</name>
    <dbReference type="NCBI Taxonomy" id="349221"/>
    <lineage>
        <taxon>Bacteria</taxon>
        <taxon>Pseudomonadati</taxon>
        <taxon>Bdellovibrionota</taxon>
        <taxon>Bdellovibrionia</taxon>
        <taxon>Bdellovibrionales</taxon>
        <taxon>Pseudobdellovibrionaceae</taxon>
        <taxon>Micavibrio</taxon>
    </lineage>
</organism>
<dbReference type="EMBL" id="QFQB01000133">
    <property type="protein sequence ID" value="PZQ43743.1"/>
    <property type="molecule type" value="Genomic_DNA"/>
</dbReference>
<evidence type="ECO:0000313" key="3">
    <source>
        <dbReference type="Proteomes" id="UP000249417"/>
    </source>
</evidence>
<accession>A0A2W5PMG7</accession>
<dbReference type="InterPro" id="IPR014719">
    <property type="entry name" value="Ribosomal_bL12_C/ClpS-like"/>
</dbReference>
<evidence type="ECO:0000313" key="2">
    <source>
        <dbReference type="EMBL" id="PZQ43743.1"/>
    </source>
</evidence>
<name>A0A2W5PMG7_9BACT</name>
<feature type="region of interest" description="Disordered" evidence="1">
    <location>
        <begin position="1"/>
        <end position="20"/>
    </location>
</feature>
<proteinExistence type="predicted"/>